<dbReference type="AlphaFoldDB" id="A0A368LGU4"/>
<evidence type="ECO:0000256" key="3">
    <source>
        <dbReference type="ARBA" id="ARBA00022448"/>
    </source>
</evidence>
<feature type="transmembrane region" description="Helical" evidence="8">
    <location>
        <begin position="503"/>
        <end position="521"/>
    </location>
</feature>
<evidence type="ECO:0000313" key="9">
    <source>
        <dbReference type="EMBL" id="RCS69947.1"/>
    </source>
</evidence>
<evidence type="ECO:0000256" key="8">
    <source>
        <dbReference type="SAM" id="Phobius"/>
    </source>
</evidence>
<evidence type="ECO:0000256" key="6">
    <source>
        <dbReference type="ARBA" id="ARBA00022989"/>
    </source>
</evidence>
<feature type="transmembrane region" description="Helical" evidence="8">
    <location>
        <begin position="474"/>
        <end position="491"/>
    </location>
</feature>
<dbReference type="PANTHER" id="PTHR30472">
    <property type="entry name" value="FERRIC ENTEROBACTIN TRANSPORT SYSTEM PERMEASE PROTEIN"/>
    <property type="match status" value="1"/>
</dbReference>
<reference evidence="9 10" key="1">
    <citation type="journal article" date="2017" name="Elife">
        <title>Extensive horizontal gene transfer in cheese-associated bacteria.</title>
        <authorList>
            <person name="Bonham K.S."/>
            <person name="Wolfe B.E."/>
            <person name="Dutton R.J."/>
        </authorList>
    </citation>
    <scope>NUCLEOTIDE SEQUENCE [LARGE SCALE GENOMIC DNA]</scope>
    <source>
        <strain evidence="9 10">JB196</strain>
    </source>
</reference>
<proteinExistence type="inferred from homology"/>
<keyword evidence="4" id="KW-1003">Cell membrane</keyword>
<comment type="similarity">
    <text evidence="2">Belongs to the binding-protein-dependent transport system permease family. FecCD subfamily.</text>
</comment>
<keyword evidence="10" id="KW-1185">Reference proteome</keyword>
<dbReference type="Gene3D" id="1.10.3470.10">
    <property type="entry name" value="ABC transporter involved in vitamin B12 uptake, BtuC"/>
    <property type="match status" value="2"/>
</dbReference>
<gene>
    <name evidence="9" type="ORF">CIK83_10705</name>
</gene>
<organism evidence="9 10">
    <name type="scientific">Vibrio casei</name>
    <dbReference type="NCBI Taxonomy" id="673372"/>
    <lineage>
        <taxon>Bacteria</taxon>
        <taxon>Pseudomonadati</taxon>
        <taxon>Pseudomonadota</taxon>
        <taxon>Gammaproteobacteria</taxon>
        <taxon>Vibrionales</taxon>
        <taxon>Vibrionaceae</taxon>
        <taxon>Vibrio</taxon>
    </lineage>
</organism>
<keyword evidence="5 8" id="KW-0812">Transmembrane</keyword>
<dbReference type="NCBIfam" id="NF007866">
    <property type="entry name" value="PRK10577.1-2"/>
    <property type="match status" value="1"/>
</dbReference>
<dbReference type="GO" id="GO:0005886">
    <property type="term" value="C:plasma membrane"/>
    <property type="evidence" value="ECO:0007669"/>
    <property type="project" value="UniProtKB-SubCell"/>
</dbReference>
<feature type="transmembrane region" description="Helical" evidence="8">
    <location>
        <begin position="131"/>
        <end position="155"/>
    </location>
</feature>
<feature type="transmembrane region" description="Helical" evidence="8">
    <location>
        <begin position="656"/>
        <end position="678"/>
    </location>
</feature>
<dbReference type="GO" id="GO:0033214">
    <property type="term" value="P:siderophore-iron import into cell"/>
    <property type="evidence" value="ECO:0007669"/>
    <property type="project" value="TreeGrafter"/>
</dbReference>
<protein>
    <submittedName>
        <fullName evidence="9">Fe(3+)-hydroxamate ABC transporter permease FhuB</fullName>
    </submittedName>
</protein>
<dbReference type="EMBL" id="QPGL01000002">
    <property type="protein sequence ID" value="RCS69947.1"/>
    <property type="molecule type" value="Genomic_DNA"/>
</dbReference>
<keyword evidence="6 8" id="KW-1133">Transmembrane helix</keyword>
<accession>A0A368LGU4</accession>
<feature type="transmembrane region" description="Helical" evidence="8">
    <location>
        <begin position="325"/>
        <end position="344"/>
    </location>
</feature>
<keyword evidence="3" id="KW-0813">Transport</keyword>
<feature type="transmembrane region" description="Helical" evidence="8">
    <location>
        <begin position="371"/>
        <end position="394"/>
    </location>
</feature>
<dbReference type="PANTHER" id="PTHR30472:SF37">
    <property type="entry name" value="FE(3+) DICITRATE TRANSPORT SYSTEM PERMEASE PROTEIN FECD-RELATED"/>
    <property type="match status" value="1"/>
</dbReference>
<evidence type="ECO:0000256" key="5">
    <source>
        <dbReference type="ARBA" id="ARBA00022692"/>
    </source>
</evidence>
<feature type="transmembrane region" description="Helical" evidence="8">
    <location>
        <begin position="414"/>
        <end position="435"/>
    </location>
</feature>
<dbReference type="Pfam" id="PF01032">
    <property type="entry name" value="FecCD"/>
    <property type="match status" value="2"/>
</dbReference>
<comment type="caution">
    <text evidence="9">The sequence shown here is derived from an EMBL/GenBank/DDBJ whole genome shotgun (WGS) entry which is preliminary data.</text>
</comment>
<feature type="transmembrane region" description="Helical" evidence="8">
    <location>
        <begin position="594"/>
        <end position="621"/>
    </location>
</feature>
<keyword evidence="7 8" id="KW-0472">Membrane</keyword>
<evidence type="ECO:0000256" key="1">
    <source>
        <dbReference type="ARBA" id="ARBA00004651"/>
    </source>
</evidence>
<feature type="transmembrane region" description="Helical" evidence="8">
    <location>
        <begin position="63"/>
        <end position="86"/>
    </location>
</feature>
<feature type="transmembrane region" description="Helical" evidence="8">
    <location>
        <begin position="21"/>
        <end position="43"/>
    </location>
</feature>
<feature type="transmembrane region" description="Helical" evidence="8">
    <location>
        <begin position="541"/>
        <end position="563"/>
    </location>
</feature>
<evidence type="ECO:0000313" key="10">
    <source>
        <dbReference type="Proteomes" id="UP000252479"/>
    </source>
</evidence>
<dbReference type="GO" id="GO:0022857">
    <property type="term" value="F:transmembrane transporter activity"/>
    <property type="evidence" value="ECO:0007669"/>
    <property type="project" value="InterPro"/>
</dbReference>
<dbReference type="Proteomes" id="UP000252479">
    <property type="component" value="Unassembled WGS sequence"/>
</dbReference>
<sequence length="681" mass="73205">MDTALFSTTSRLCSKHVVIRLSIALSILLACGLLIQNSLPYPLPFSLWGKVLWSPNMESYQQVILHYSFFPRLIMALICGAGLALAGCVMQAVLRNPLASPTTLGVASGAQLGIAIALLLPLQDWASLHSIFFWLTPQWFAFVGGLFATGLVFLLTAKKGFAPLQMVLAGMVVTLFFGSLNMVLILFNEQQLTGLFIWGAGALDQNDWQGVQSLFPQLLLAFALLTFIQRPLSILQLGEEVASSIGVKVGILRIGSLVVAVFITSSIVSEVGIISFIGLVAPSLAKLLGARRLMSQLIISTVLGAVLLLLTDLIVMPFSGMAGDLLPTGAVTALIGAPCLLWLLSQKSWSSSQRFEVSNNPSFVDKPFMPVFLIASGVLIVLFFCSLFIGQTPLGWNLSWPSALFENSVFDLRMPRIVVAIFAGCALALAGCIIQRITGNPMSSPEVMGISSGAAFFLVLGVLFFGSITRSEQMLLGGFGAFLVMFLVWWLSRKSQLSPARMLLTGVALSAFLDSLIRISLASGNEQVKALLAWLSGSTYLVAWADAQVLIAGTIILGGLVFACHRWLDVMALGNVTASALGINTYRIRQLLMLLASLLTAVAVVVVGPLSFVGLLAPHMAKSLGQYTARHQMLLACVIGSNIMLLADWLGRNIWFPWQVPAGLLASLIGGGYFIYLLRRS</sequence>
<evidence type="ECO:0000256" key="7">
    <source>
        <dbReference type="ARBA" id="ARBA00023136"/>
    </source>
</evidence>
<feature type="transmembrane region" description="Helical" evidence="8">
    <location>
        <begin position="447"/>
        <end position="468"/>
    </location>
</feature>
<evidence type="ECO:0000256" key="4">
    <source>
        <dbReference type="ARBA" id="ARBA00022475"/>
    </source>
</evidence>
<dbReference type="SUPFAM" id="SSF81345">
    <property type="entry name" value="ABC transporter involved in vitamin B12 uptake, BtuC"/>
    <property type="match status" value="2"/>
</dbReference>
<feature type="transmembrane region" description="Helical" evidence="8">
    <location>
        <begin position="167"/>
        <end position="188"/>
    </location>
</feature>
<feature type="transmembrane region" description="Helical" evidence="8">
    <location>
        <begin position="297"/>
        <end position="319"/>
    </location>
</feature>
<name>A0A368LGU4_9VIBR</name>
<dbReference type="CDD" id="cd06550">
    <property type="entry name" value="TM_ABC_iron-siderophores_like"/>
    <property type="match status" value="2"/>
</dbReference>
<dbReference type="InterPro" id="IPR000522">
    <property type="entry name" value="ABC_transptr_permease_BtuC"/>
</dbReference>
<dbReference type="InterPro" id="IPR037294">
    <property type="entry name" value="ABC_BtuC-like"/>
</dbReference>
<feature type="transmembrane region" description="Helical" evidence="8">
    <location>
        <begin position="98"/>
        <end position="119"/>
    </location>
</feature>
<comment type="subcellular location">
    <subcellularLocation>
        <location evidence="1">Cell membrane</location>
        <topology evidence="1">Multi-pass membrane protein</topology>
    </subcellularLocation>
</comment>
<evidence type="ECO:0000256" key="2">
    <source>
        <dbReference type="ARBA" id="ARBA00007935"/>
    </source>
</evidence>